<evidence type="ECO:0000256" key="2">
    <source>
        <dbReference type="ARBA" id="ARBA00005722"/>
    </source>
</evidence>
<dbReference type="Proteomes" id="UP000321485">
    <property type="component" value="Unassembled WGS sequence"/>
</dbReference>
<dbReference type="PANTHER" id="PTHR38776">
    <property type="entry name" value="MLTA-INTERACTING PROTEIN-RELATED"/>
    <property type="match status" value="1"/>
</dbReference>
<dbReference type="GeneID" id="51109103"/>
<keyword evidence="5" id="KW-0998">Cell outer membrane</keyword>
<dbReference type="Pfam" id="PF06629">
    <property type="entry name" value="MipA"/>
    <property type="match status" value="1"/>
</dbReference>
<proteinExistence type="inferred from homology"/>
<feature type="signal peptide" evidence="6">
    <location>
        <begin position="1"/>
        <end position="31"/>
    </location>
</feature>
<comment type="similarity">
    <text evidence="2">Belongs to the MipA/OmpV family.</text>
</comment>
<dbReference type="RefSeq" id="WP_121942313.1">
    <property type="nucleotide sequence ID" value="NZ_VJWE01000001.1"/>
</dbReference>
<dbReference type="GO" id="GO:0009279">
    <property type="term" value="C:cell outer membrane"/>
    <property type="evidence" value="ECO:0007669"/>
    <property type="project" value="UniProtKB-SubCell"/>
</dbReference>
<comment type="subcellular location">
    <subcellularLocation>
        <location evidence="1">Cell outer membrane</location>
    </subcellularLocation>
</comment>
<name>A0A561XY44_ACIDE</name>
<reference evidence="7 8" key="1">
    <citation type="journal article" date="2015" name="Stand. Genomic Sci.">
        <title>Genomic Encyclopedia of Bacterial and Archaeal Type Strains, Phase III: the genomes of soil and plant-associated and newly described type strains.</title>
        <authorList>
            <person name="Whitman W.B."/>
            <person name="Woyke T."/>
            <person name="Klenk H.P."/>
            <person name="Zhou Y."/>
            <person name="Lilburn T.G."/>
            <person name="Beck B.J."/>
            <person name="De Vos P."/>
            <person name="Vandamme P."/>
            <person name="Eisen J.A."/>
            <person name="Garrity G."/>
            <person name="Hugenholtz P."/>
            <person name="Kyrpides N.C."/>
        </authorList>
    </citation>
    <scope>NUCLEOTIDE SEQUENCE [LARGE SCALE GENOMIC DNA]</scope>
    <source>
        <strain evidence="7 8">DSM 64</strain>
    </source>
</reference>
<evidence type="ECO:0000256" key="5">
    <source>
        <dbReference type="ARBA" id="ARBA00023237"/>
    </source>
</evidence>
<dbReference type="AlphaFoldDB" id="A0A561XY44"/>
<feature type="chain" id="PRO_5021844138" evidence="6">
    <location>
        <begin position="32"/>
        <end position="297"/>
    </location>
</feature>
<evidence type="ECO:0000313" key="7">
    <source>
        <dbReference type="EMBL" id="TWG41029.1"/>
    </source>
</evidence>
<comment type="caution">
    <text evidence="7">The sequence shown here is derived from an EMBL/GenBank/DDBJ whole genome shotgun (WGS) entry which is preliminary data.</text>
</comment>
<gene>
    <name evidence="7" type="ORF">ATF69_0012</name>
</gene>
<evidence type="ECO:0000256" key="6">
    <source>
        <dbReference type="SAM" id="SignalP"/>
    </source>
</evidence>
<dbReference type="InterPro" id="IPR010583">
    <property type="entry name" value="MipA"/>
</dbReference>
<dbReference type="SUPFAM" id="SSF56935">
    <property type="entry name" value="Porins"/>
    <property type="match status" value="1"/>
</dbReference>
<dbReference type="PANTHER" id="PTHR38776:SF1">
    <property type="entry name" value="MLTA-INTERACTING PROTEIN-RELATED"/>
    <property type="match status" value="1"/>
</dbReference>
<accession>A0A561XY44</accession>
<sequence length="297" mass="31014">MRFTTGRVSFPLISLRALALAGLSVSPWVGAQGLPEAASTETTVSDKAESQQAAAPKFNYAIGAIVGSSPDYAGGDGRKNSLRPAWAIEYGRFRLSTSRGSAFMGHGLGPRESGASATLAQSDRFSLSAALRIDKGRDGSDAPILVGLPSVRSTLRARISAGYAITDRWAVGAGVSQDILGRDGGAQWSTSIGYTWPVTEQTKVSFGAGASFGDRTYVRGHFGVPAGGSSPLPAFEPRGGLYSVDAGVEVMTALNRHWVVLGAARVSQLQGDARRSPLTVQPVGYSVSVGLAYRCCR</sequence>
<evidence type="ECO:0000256" key="4">
    <source>
        <dbReference type="ARBA" id="ARBA00023136"/>
    </source>
</evidence>
<keyword evidence="4" id="KW-0472">Membrane</keyword>
<evidence type="ECO:0000256" key="3">
    <source>
        <dbReference type="ARBA" id="ARBA00022729"/>
    </source>
</evidence>
<keyword evidence="3 6" id="KW-0732">Signal</keyword>
<organism evidence="7 8">
    <name type="scientific">Acidovorax delafieldii</name>
    <name type="common">Pseudomonas delafieldii</name>
    <dbReference type="NCBI Taxonomy" id="47920"/>
    <lineage>
        <taxon>Bacteria</taxon>
        <taxon>Pseudomonadati</taxon>
        <taxon>Pseudomonadota</taxon>
        <taxon>Betaproteobacteria</taxon>
        <taxon>Burkholderiales</taxon>
        <taxon>Comamonadaceae</taxon>
        <taxon>Acidovorax</taxon>
    </lineage>
</organism>
<evidence type="ECO:0000313" key="8">
    <source>
        <dbReference type="Proteomes" id="UP000321485"/>
    </source>
</evidence>
<evidence type="ECO:0000256" key="1">
    <source>
        <dbReference type="ARBA" id="ARBA00004442"/>
    </source>
</evidence>
<protein>
    <submittedName>
        <fullName evidence="7">Outer membrane scaffolding protein for murein synthesis (MipA/OmpV family)</fullName>
    </submittedName>
</protein>
<dbReference type="EMBL" id="VJWE01000001">
    <property type="protein sequence ID" value="TWG41029.1"/>
    <property type="molecule type" value="Genomic_DNA"/>
</dbReference>